<evidence type="ECO:0000256" key="1">
    <source>
        <dbReference type="ARBA" id="ARBA00000274"/>
    </source>
</evidence>
<evidence type="ECO:0000259" key="4">
    <source>
        <dbReference type="Pfam" id="PF11892"/>
    </source>
</evidence>
<dbReference type="Pfam" id="PF03641">
    <property type="entry name" value="Lysine_decarbox"/>
    <property type="match status" value="1"/>
</dbReference>
<comment type="caution">
    <text evidence="5">The sequence shown here is derived from an EMBL/GenBank/DDBJ whole genome shotgun (WGS) entry which is preliminary data.</text>
</comment>
<name>A0ABQ6J6E9_9GAMM</name>
<dbReference type="InterPro" id="IPR052341">
    <property type="entry name" value="LOG_family_nucleotidases"/>
</dbReference>
<comment type="catalytic activity">
    <reaction evidence="1">
        <text>AMP + H2O = D-ribose 5-phosphate + adenine</text>
        <dbReference type="Rhea" id="RHEA:20129"/>
        <dbReference type="ChEBI" id="CHEBI:15377"/>
        <dbReference type="ChEBI" id="CHEBI:16708"/>
        <dbReference type="ChEBI" id="CHEBI:78346"/>
        <dbReference type="ChEBI" id="CHEBI:456215"/>
        <dbReference type="EC" id="3.2.2.4"/>
    </reaction>
</comment>
<dbReference type="Pfam" id="PF11892">
    <property type="entry name" value="PpnN_C"/>
    <property type="match status" value="1"/>
</dbReference>
<accession>A0ABQ6J6E9</accession>
<keyword evidence="6" id="KW-1185">Reference proteome</keyword>
<dbReference type="InterPro" id="IPR031100">
    <property type="entry name" value="LOG_fam"/>
</dbReference>
<proteinExistence type="predicted"/>
<organism evidence="5 6">
    <name type="scientific">Shewanella glacialipiscicola</name>
    <dbReference type="NCBI Taxonomy" id="614069"/>
    <lineage>
        <taxon>Bacteria</taxon>
        <taxon>Pseudomonadati</taxon>
        <taxon>Pseudomonadota</taxon>
        <taxon>Gammaproteobacteria</taxon>
        <taxon>Alteromonadales</taxon>
        <taxon>Shewanellaceae</taxon>
        <taxon>Shewanella</taxon>
    </lineage>
</organism>
<dbReference type="PANTHER" id="PTHR43393">
    <property type="entry name" value="CYTOKININ RIBOSIDE 5'-MONOPHOSPHATE PHOSPHORIBOHYDROLASE"/>
    <property type="match status" value="1"/>
</dbReference>
<dbReference type="Proteomes" id="UP001157046">
    <property type="component" value="Unassembled WGS sequence"/>
</dbReference>
<feature type="domain" description="Pyrimidine/purine nucleotide 5'-monophosphate nucleosidase C-terminal" evidence="4">
    <location>
        <begin position="101"/>
        <end position="221"/>
    </location>
</feature>
<sequence>MILPDIEKRLEAFVRLGHGIIIFPGGAGTAEELLYILGILLNEDNQDTPYPLILTGPLESADYFIKIDEFIGSILGSEAQKKYQIIIDNPTEVARLMKKGMEQVKAYRRSTGDAYQYQWALKIEAEFQLPFIPSHQVMANLDLHFQTDKAKLAANLRKAFSGIVAGNVKSDTIKQIEHDGPFQLKGDPKLMDMMDKLLSAFVQQQRMKLPGSAYVPCYQIVK</sequence>
<dbReference type="InterPro" id="IPR021826">
    <property type="entry name" value="PpnN_C"/>
</dbReference>
<dbReference type="SUPFAM" id="SSF102405">
    <property type="entry name" value="MCP/YpsA-like"/>
    <property type="match status" value="1"/>
</dbReference>
<dbReference type="EMBL" id="BSUY01000001">
    <property type="protein sequence ID" value="GMA82819.1"/>
    <property type="molecule type" value="Genomic_DNA"/>
</dbReference>
<reference evidence="6" key="1">
    <citation type="journal article" date="2019" name="Int. J. Syst. Evol. Microbiol.">
        <title>The Global Catalogue of Microorganisms (GCM) 10K type strain sequencing project: providing services to taxonomists for standard genome sequencing and annotation.</title>
        <authorList>
            <consortium name="The Broad Institute Genomics Platform"/>
            <consortium name="The Broad Institute Genome Sequencing Center for Infectious Disease"/>
            <person name="Wu L."/>
            <person name="Ma J."/>
        </authorList>
    </citation>
    <scope>NUCLEOTIDE SEQUENCE [LARGE SCALE GENOMIC DNA]</scope>
    <source>
        <strain evidence="6">NBRC 102030</strain>
    </source>
</reference>
<evidence type="ECO:0000313" key="5">
    <source>
        <dbReference type="EMBL" id="GMA82819.1"/>
    </source>
</evidence>
<dbReference type="EC" id="3.2.2.4" evidence="2"/>
<dbReference type="PANTHER" id="PTHR43393:SF1">
    <property type="entry name" value="PYRIMIDINE_PURINE NUCLEOTIDE 5'-MONOPHOSPHATE NUCLEOSIDASE"/>
    <property type="match status" value="1"/>
</dbReference>
<evidence type="ECO:0000313" key="6">
    <source>
        <dbReference type="Proteomes" id="UP001157046"/>
    </source>
</evidence>
<evidence type="ECO:0000256" key="3">
    <source>
        <dbReference type="ARBA" id="ARBA00031983"/>
    </source>
</evidence>
<protein>
    <recommendedName>
        <fullName evidence="3">AMP nucleosidase</fullName>
        <ecNumber evidence="2">3.2.2.4</ecNumber>
    </recommendedName>
    <alternativeName>
        <fullName evidence="3">AMP nucleosidase</fullName>
    </alternativeName>
</protein>
<gene>
    <name evidence="5" type="ORF">GCM10025855_23520</name>
</gene>
<evidence type="ECO:0000256" key="2">
    <source>
        <dbReference type="ARBA" id="ARBA00011985"/>
    </source>
</evidence>
<dbReference type="Gene3D" id="3.40.50.450">
    <property type="match status" value="1"/>
</dbReference>